<reference evidence="4" key="1">
    <citation type="submission" date="2022-01" db="EMBL/GenBank/DDBJ databases">
        <title>Novel bile acid biosynthetic pathways are enriched in the microbiome of centenarians.</title>
        <authorList>
            <person name="Sato Y."/>
            <person name="Atarashi K."/>
            <person name="Plichta R.D."/>
            <person name="Arai Y."/>
            <person name="Sasajima S."/>
            <person name="Kearney M.S."/>
            <person name="Suda W."/>
            <person name="Takeshita K."/>
            <person name="Sasaki T."/>
            <person name="Okamoto S."/>
            <person name="Skelly N.A."/>
            <person name="Okamura Y."/>
            <person name="Vlamakis H."/>
            <person name="Li Y."/>
            <person name="Tanoue T."/>
            <person name="Takei H."/>
            <person name="Nittono H."/>
            <person name="Narushima S."/>
            <person name="Irie J."/>
            <person name="Itoh H."/>
            <person name="Moriya K."/>
            <person name="Sugiura Y."/>
            <person name="Suematsu M."/>
            <person name="Moritoki N."/>
            <person name="Shibata S."/>
            <person name="Littman R.D."/>
            <person name="Fischbach A.M."/>
            <person name="Uwamino Y."/>
            <person name="Inoue T."/>
            <person name="Honda A."/>
            <person name="Hattori M."/>
            <person name="Murai T."/>
            <person name="Xavier J.R."/>
            <person name="Hirose N."/>
            <person name="Honda K."/>
        </authorList>
    </citation>
    <scope>NUCLEOTIDE SEQUENCE</scope>
    <source>
        <strain evidence="4">CE91-St55</strain>
    </source>
</reference>
<protein>
    <submittedName>
        <fullName evidence="4">ABC transporter ATP-binding protein</fullName>
    </submittedName>
</protein>
<dbReference type="CDD" id="cd03221">
    <property type="entry name" value="ABCF_EF-3"/>
    <property type="match status" value="2"/>
</dbReference>
<evidence type="ECO:0000256" key="2">
    <source>
        <dbReference type="ARBA" id="ARBA00022840"/>
    </source>
</evidence>
<dbReference type="InterPro" id="IPR017871">
    <property type="entry name" value="ABC_transporter-like_CS"/>
</dbReference>
<comment type="caution">
    <text evidence="4">The sequence shown here is derived from an EMBL/GenBank/DDBJ whole genome shotgun (WGS) entry which is preliminary data.</text>
</comment>
<dbReference type="InterPro" id="IPR003439">
    <property type="entry name" value="ABC_transporter-like_ATP-bd"/>
</dbReference>
<dbReference type="InterPro" id="IPR051309">
    <property type="entry name" value="ABCF_ATPase"/>
</dbReference>
<dbReference type="PROSITE" id="PS50893">
    <property type="entry name" value="ABC_TRANSPORTER_2"/>
    <property type="match status" value="2"/>
</dbReference>
<dbReference type="PROSITE" id="PS00211">
    <property type="entry name" value="ABC_TRANSPORTER_1"/>
    <property type="match status" value="2"/>
</dbReference>
<dbReference type="FunFam" id="3.40.50.300:FF:000011">
    <property type="entry name" value="Putative ABC transporter ATP-binding component"/>
    <property type="match status" value="1"/>
</dbReference>
<evidence type="ECO:0000256" key="1">
    <source>
        <dbReference type="ARBA" id="ARBA00022741"/>
    </source>
</evidence>
<keyword evidence="2 4" id="KW-0067">ATP-binding</keyword>
<keyword evidence="1" id="KW-0547">Nucleotide-binding</keyword>
<dbReference type="AlphaFoldDB" id="A0AA37JKW6"/>
<dbReference type="EMBL" id="BQNJ01000002">
    <property type="protein sequence ID" value="GKH02898.1"/>
    <property type="molecule type" value="Genomic_DNA"/>
</dbReference>
<dbReference type="SUPFAM" id="SSF52540">
    <property type="entry name" value="P-loop containing nucleoside triphosphate hydrolases"/>
    <property type="match status" value="2"/>
</dbReference>
<sequence length="543" mass="62547">MTMKGSKMNLSFGSEIIYEDAEFLINDHDKAGIVGVNGAGKTTLFHVLMHELELDSGTISTGNSRIACLPQEIVIHDETCTVLDYLQEGRPIRRLEADLSRIYQRLEHATVTEHASLLKQMDKLQTHLEFFDCYKADSILLDIIERMQIDIDLLDMPINRLSGGQKSKIAFARVLYSKADILLLDEPTNHLDAAAKEFVTEFLKNYKGMVLIISHDTAFLNQIIHKILFINKAAHKISVYDGNYDTYKKKYTEEQRLRQRILIQEEKEIKELEAFVQRANQASRTNHALKRMGQERALRLEKKRSWLHPCDRICKRVKMDIRPRREGADLPLEVCNLSFHYPDQPWLYKDLSFHVNGKERFLVVGENGVGKSTLLKLIMGILLPDAGKIRFHSKTDVAYYAQELEQLDLQKTVLENVQTDGYTIKQLRSVLSNFLFYEDDICKKAEVLSPGEKARVCLCRVLLQKANFLVLDEPTNHLDPETQSIIGRNFQLFEGTIMVVSHNPWFVEQIGINRVLLLPGGRVVDYSRELLEYYYGLNNKEDL</sequence>
<accession>A0AA37JKW6</accession>
<dbReference type="InterPro" id="IPR003593">
    <property type="entry name" value="AAA+_ATPase"/>
</dbReference>
<dbReference type="InterPro" id="IPR027417">
    <property type="entry name" value="P-loop_NTPase"/>
</dbReference>
<evidence type="ECO:0000313" key="5">
    <source>
        <dbReference type="Proteomes" id="UP001055091"/>
    </source>
</evidence>
<gene>
    <name evidence="4" type="ORF">CE91St55_48790</name>
</gene>
<dbReference type="PANTHER" id="PTHR42855:SF2">
    <property type="entry name" value="DRUG RESISTANCE ABC TRANSPORTER,ATP-BINDING PROTEIN"/>
    <property type="match status" value="1"/>
</dbReference>
<dbReference type="GO" id="GO:0016887">
    <property type="term" value="F:ATP hydrolysis activity"/>
    <property type="evidence" value="ECO:0007669"/>
    <property type="project" value="InterPro"/>
</dbReference>
<dbReference type="InterPro" id="IPR032781">
    <property type="entry name" value="ABC_tran_Xtn"/>
</dbReference>
<dbReference type="Pfam" id="PF00005">
    <property type="entry name" value="ABC_tran"/>
    <property type="match status" value="2"/>
</dbReference>
<feature type="domain" description="ABC transporter" evidence="3">
    <location>
        <begin position="3"/>
        <end position="257"/>
    </location>
</feature>
<evidence type="ECO:0000259" key="3">
    <source>
        <dbReference type="PROSITE" id="PS50893"/>
    </source>
</evidence>
<dbReference type="Proteomes" id="UP001055091">
    <property type="component" value="Unassembled WGS sequence"/>
</dbReference>
<dbReference type="PANTHER" id="PTHR42855">
    <property type="entry name" value="ABC TRANSPORTER ATP-BINDING SUBUNIT"/>
    <property type="match status" value="1"/>
</dbReference>
<dbReference type="Gene3D" id="3.40.50.300">
    <property type="entry name" value="P-loop containing nucleotide triphosphate hydrolases"/>
    <property type="match status" value="2"/>
</dbReference>
<name>A0AA37JKW6_9FIRM</name>
<organism evidence="4 5">
    <name type="scientific">Hungatella hathewayi</name>
    <dbReference type="NCBI Taxonomy" id="154046"/>
    <lineage>
        <taxon>Bacteria</taxon>
        <taxon>Bacillati</taxon>
        <taxon>Bacillota</taxon>
        <taxon>Clostridia</taxon>
        <taxon>Lachnospirales</taxon>
        <taxon>Lachnospiraceae</taxon>
        <taxon>Hungatella</taxon>
    </lineage>
</organism>
<feature type="domain" description="ABC transporter" evidence="3">
    <location>
        <begin position="332"/>
        <end position="543"/>
    </location>
</feature>
<proteinExistence type="predicted"/>
<dbReference type="GO" id="GO:0005524">
    <property type="term" value="F:ATP binding"/>
    <property type="evidence" value="ECO:0007669"/>
    <property type="project" value="UniProtKB-KW"/>
</dbReference>
<dbReference type="Pfam" id="PF12848">
    <property type="entry name" value="ABC_tran_Xtn"/>
    <property type="match status" value="1"/>
</dbReference>
<evidence type="ECO:0000313" key="4">
    <source>
        <dbReference type="EMBL" id="GKH02898.1"/>
    </source>
</evidence>
<dbReference type="SMART" id="SM00382">
    <property type="entry name" value="AAA"/>
    <property type="match status" value="2"/>
</dbReference>